<dbReference type="EMBL" id="VSSQ01034809">
    <property type="protein sequence ID" value="MPM86870.1"/>
    <property type="molecule type" value="Genomic_DNA"/>
</dbReference>
<dbReference type="AlphaFoldDB" id="A0A645DBM4"/>
<sequence>MLHLFWNCRYGHDDKFLDTVRFAFGSQIFTDATVCHFKIIKFPDIIHRFIGNFFRKNVCVAINDRSVFHKS</sequence>
<name>A0A645DBM4_9ZZZZ</name>
<gene>
    <name evidence="1" type="ORF">SDC9_133962</name>
</gene>
<reference evidence="1" key="1">
    <citation type="submission" date="2019-08" db="EMBL/GenBank/DDBJ databases">
        <authorList>
            <person name="Kucharzyk K."/>
            <person name="Murdoch R.W."/>
            <person name="Higgins S."/>
            <person name="Loffler F."/>
        </authorList>
    </citation>
    <scope>NUCLEOTIDE SEQUENCE</scope>
</reference>
<evidence type="ECO:0000313" key="1">
    <source>
        <dbReference type="EMBL" id="MPM86870.1"/>
    </source>
</evidence>
<accession>A0A645DBM4</accession>
<comment type="caution">
    <text evidence="1">The sequence shown here is derived from an EMBL/GenBank/DDBJ whole genome shotgun (WGS) entry which is preliminary data.</text>
</comment>
<proteinExistence type="predicted"/>
<protein>
    <submittedName>
        <fullName evidence="1">Uncharacterized protein</fullName>
    </submittedName>
</protein>
<organism evidence="1">
    <name type="scientific">bioreactor metagenome</name>
    <dbReference type="NCBI Taxonomy" id="1076179"/>
    <lineage>
        <taxon>unclassified sequences</taxon>
        <taxon>metagenomes</taxon>
        <taxon>ecological metagenomes</taxon>
    </lineage>
</organism>